<name>A0A5Q6S3E1_9ACTN</name>
<dbReference type="InterPro" id="IPR011032">
    <property type="entry name" value="GroES-like_sf"/>
</dbReference>
<dbReference type="PROSITE" id="PS01162">
    <property type="entry name" value="QOR_ZETA_CRYSTAL"/>
    <property type="match status" value="1"/>
</dbReference>
<dbReference type="SUPFAM" id="SSF51735">
    <property type="entry name" value="NAD(P)-binding Rossmann-fold domains"/>
    <property type="match status" value="1"/>
</dbReference>
<comment type="caution">
    <text evidence="2">The sequence shown here is derived from an EMBL/GenBank/DDBJ whole genome shotgun (WGS) entry which is preliminary data.</text>
</comment>
<dbReference type="Gene3D" id="3.40.50.720">
    <property type="entry name" value="NAD(P)-binding Rossmann-like Domain"/>
    <property type="match status" value="1"/>
</dbReference>
<dbReference type="InterPro" id="IPR020843">
    <property type="entry name" value="ER"/>
</dbReference>
<dbReference type="RefSeq" id="WP_149768060.1">
    <property type="nucleotide sequence ID" value="NZ_VDFQ02000001.1"/>
</dbReference>
<sequence>MKAIVQDEYGDADALQLRDVPDPAPAKGEVVLDVRAAGLERGAWHLMTGLPLVGRAAMGIRRPRWPLGIEVAGVVAAVGDGVSELAVGDAVLGAGRAVYAERARAKVKHLVAKPDELSFAEAAALPVSAVTALQAVRDVGRVKAGDRVLVIGASGGVGTYAVQIARSLGAEVAGVCRTDKVEGVRALGADPVLDYTRDDLSSVDGRFDVVIDIGGRRPLSRLRRLLTPRGTLVITGGEGGGRWLGGLERQMIVLVWSPFLRQRLTSFISVTKAADLATVADLAARGEIRPVIDSTSSLDAMPDAMRRLVAGDVLGKIVISVSG</sequence>
<dbReference type="OrthoDB" id="3175656at2"/>
<organism evidence="2 3">
    <name type="scientific">Mumia zhuanghuii</name>
    <dbReference type="NCBI Taxonomy" id="2585211"/>
    <lineage>
        <taxon>Bacteria</taxon>
        <taxon>Bacillati</taxon>
        <taxon>Actinomycetota</taxon>
        <taxon>Actinomycetes</taxon>
        <taxon>Propionibacteriales</taxon>
        <taxon>Nocardioidaceae</taxon>
        <taxon>Mumia</taxon>
    </lineage>
</organism>
<dbReference type="InterPro" id="IPR013154">
    <property type="entry name" value="ADH-like_N"/>
</dbReference>
<dbReference type="CDD" id="cd08267">
    <property type="entry name" value="MDR1"/>
    <property type="match status" value="1"/>
</dbReference>
<gene>
    <name evidence="2" type="ORF">FE697_002990</name>
</gene>
<proteinExistence type="predicted"/>
<evidence type="ECO:0000259" key="1">
    <source>
        <dbReference type="SMART" id="SM00829"/>
    </source>
</evidence>
<protein>
    <submittedName>
        <fullName evidence="2">NAD(P)-dependent alcohol dehydrogenase</fullName>
    </submittedName>
</protein>
<dbReference type="Pfam" id="PF08240">
    <property type="entry name" value="ADH_N"/>
    <property type="match status" value="1"/>
</dbReference>
<dbReference type="Gene3D" id="3.90.180.10">
    <property type="entry name" value="Medium-chain alcohol dehydrogenases, catalytic domain"/>
    <property type="match status" value="1"/>
</dbReference>
<dbReference type="GO" id="GO:0016491">
    <property type="term" value="F:oxidoreductase activity"/>
    <property type="evidence" value="ECO:0007669"/>
    <property type="project" value="InterPro"/>
</dbReference>
<dbReference type="Pfam" id="PF13602">
    <property type="entry name" value="ADH_zinc_N_2"/>
    <property type="match status" value="1"/>
</dbReference>
<feature type="domain" description="Enoyl reductase (ER)" evidence="1">
    <location>
        <begin position="10"/>
        <end position="319"/>
    </location>
</feature>
<dbReference type="EMBL" id="VDFQ02000001">
    <property type="protein sequence ID" value="KAA1424888.1"/>
    <property type="molecule type" value="Genomic_DNA"/>
</dbReference>
<dbReference type="AlphaFoldDB" id="A0A5Q6S3E1"/>
<evidence type="ECO:0000313" key="2">
    <source>
        <dbReference type="EMBL" id="KAA1424888.1"/>
    </source>
</evidence>
<dbReference type="InterPro" id="IPR036291">
    <property type="entry name" value="NAD(P)-bd_dom_sf"/>
</dbReference>
<dbReference type="Proteomes" id="UP000307768">
    <property type="component" value="Unassembled WGS sequence"/>
</dbReference>
<dbReference type="SUPFAM" id="SSF50129">
    <property type="entry name" value="GroES-like"/>
    <property type="match status" value="1"/>
</dbReference>
<dbReference type="PANTHER" id="PTHR44013">
    <property type="entry name" value="ZINC-TYPE ALCOHOL DEHYDROGENASE-LIKE PROTEIN C16A3.02C"/>
    <property type="match status" value="1"/>
</dbReference>
<accession>A0A5Q6S3E1</accession>
<dbReference type="InterPro" id="IPR002364">
    <property type="entry name" value="Quin_OxRdtase/zeta-crystal_CS"/>
</dbReference>
<reference evidence="2 3" key="1">
    <citation type="submission" date="2019-09" db="EMBL/GenBank/DDBJ databases">
        <title>Mumia zhuanghuii sp. nov. isolated from the intestinal contents of plateau pika (Ochotona curzoniae) in the Qinghai-Tibet plateau of China.</title>
        <authorList>
            <person name="Tian Z."/>
        </authorList>
    </citation>
    <scope>NUCLEOTIDE SEQUENCE [LARGE SCALE GENOMIC DNA]</scope>
    <source>
        <strain evidence="3">350</strain>
    </source>
</reference>
<dbReference type="InterPro" id="IPR052733">
    <property type="entry name" value="Chloroplast_QOR"/>
</dbReference>
<dbReference type="PANTHER" id="PTHR44013:SF1">
    <property type="entry name" value="ZINC-TYPE ALCOHOL DEHYDROGENASE-LIKE PROTEIN C16A3.02C"/>
    <property type="match status" value="1"/>
</dbReference>
<evidence type="ECO:0000313" key="3">
    <source>
        <dbReference type="Proteomes" id="UP000307768"/>
    </source>
</evidence>
<dbReference type="GO" id="GO:0008270">
    <property type="term" value="F:zinc ion binding"/>
    <property type="evidence" value="ECO:0007669"/>
    <property type="project" value="InterPro"/>
</dbReference>
<dbReference type="SMART" id="SM00829">
    <property type="entry name" value="PKS_ER"/>
    <property type="match status" value="1"/>
</dbReference>